<organism evidence="3 4">
    <name type="scientific">Photobacterium sanctipauli</name>
    <dbReference type="NCBI Taxonomy" id="1342794"/>
    <lineage>
        <taxon>Bacteria</taxon>
        <taxon>Pseudomonadati</taxon>
        <taxon>Pseudomonadota</taxon>
        <taxon>Gammaproteobacteria</taxon>
        <taxon>Vibrionales</taxon>
        <taxon>Vibrionaceae</taxon>
        <taxon>Photobacterium</taxon>
    </lineage>
</organism>
<feature type="transmembrane region" description="Helical" evidence="2">
    <location>
        <begin position="20"/>
        <end position="37"/>
    </location>
</feature>
<feature type="coiled-coil region" evidence="1">
    <location>
        <begin position="173"/>
        <end position="200"/>
    </location>
</feature>
<keyword evidence="4" id="KW-1185">Reference proteome</keyword>
<reference evidence="3 4" key="1">
    <citation type="submission" date="2018-01" db="EMBL/GenBank/DDBJ databases">
        <title>Whole genome sequencing of Histamine producing bacteria.</title>
        <authorList>
            <person name="Butler K."/>
        </authorList>
    </citation>
    <scope>NUCLEOTIDE SEQUENCE [LARGE SCALE GENOMIC DNA]</scope>
    <source>
        <strain evidence="3 4">DSM 100436</strain>
    </source>
</reference>
<keyword evidence="1" id="KW-0175">Coiled coil</keyword>
<comment type="caution">
    <text evidence="3">The sequence shown here is derived from an EMBL/GenBank/DDBJ whole genome shotgun (WGS) entry which is preliminary data.</text>
</comment>
<keyword evidence="2" id="KW-1133">Transmembrane helix</keyword>
<dbReference type="RefSeq" id="WP_107272675.1">
    <property type="nucleotide sequence ID" value="NZ_PYMA01000037.1"/>
</dbReference>
<sequence length="206" mass="23858">MSELWKAIKYDIVKSLIDKLFIGAIVSAAAFYAAHLLEENKSINNAYVEFNKTKVMKLAEVWEQAYLLNTSLHLYDDYYKSVDKEIKSKLIKMQQQIKDGVPAKQAELTVLNAEKAIARDFKRQILVLNQKHLKPFNDILNKNMFWLEPEHLTPLLEYSKVVNEIARTASLTNEASKQRVKVLRAKADEYSKTINDVRDQLLRQSL</sequence>
<evidence type="ECO:0000256" key="1">
    <source>
        <dbReference type="SAM" id="Coils"/>
    </source>
</evidence>
<evidence type="ECO:0000313" key="4">
    <source>
        <dbReference type="Proteomes" id="UP000241771"/>
    </source>
</evidence>
<gene>
    <name evidence="3" type="ORF">C9I98_26200</name>
</gene>
<dbReference type="EMBL" id="PYMA01000037">
    <property type="protein sequence ID" value="PSW08900.1"/>
    <property type="molecule type" value="Genomic_DNA"/>
</dbReference>
<protein>
    <recommendedName>
        <fullName evidence="5">DNA repair protein</fullName>
    </recommendedName>
</protein>
<evidence type="ECO:0008006" key="5">
    <source>
        <dbReference type="Google" id="ProtNLM"/>
    </source>
</evidence>
<dbReference type="AlphaFoldDB" id="A0A2T3N7F0"/>
<keyword evidence="2" id="KW-0472">Membrane</keyword>
<keyword evidence="2" id="KW-0812">Transmembrane</keyword>
<proteinExistence type="predicted"/>
<dbReference type="Proteomes" id="UP000241771">
    <property type="component" value="Unassembled WGS sequence"/>
</dbReference>
<accession>A0A2T3N7F0</accession>
<evidence type="ECO:0000256" key="2">
    <source>
        <dbReference type="SAM" id="Phobius"/>
    </source>
</evidence>
<name>A0A2T3N7F0_9GAMM</name>
<evidence type="ECO:0000313" key="3">
    <source>
        <dbReference type="EMBL" id="PSW08900.1"/>
    </source>
</evidence>